<dbReference type="GO" id="GO:0007154">
    <property type="term" value="P:cell communication"/>
    <property type="evidence" value="ECO:0007669"/>
    <property type="project" value="InterPro"/>
</dbReference>
<sequence length="406" mass="43567">MRWFIYLVTLLLVIFHLVSSQECPSGTPDGCRCQNRVFNCSGLGLNNMPTSLSSLSNFDVIDLSNNDLVNVPLGAFQNLPVQRIILKNNAITEIRPGGFDNLNLLTSINLEMNGLSILEQTGFNLLTSLTELLLAGNPVDCSNDANAWLKSWMVTADSSVLTGDCSSTGTISDALDSVAEPSAAVFSFEKAEYSALESAGVATVTVSRRGIVGTRVDFGVMVSDGVAVVNYDFVAPVDPRHTMLTGQTRMDLDILLIDDAEMEIDESFMVTIAIEARGEANMGTIGTYGTTIVIILDNDSPVQTTSSPVATTSNPESSTQAKGEPTDPGMMMTTDDLNQSPQPNTKSVNVAAIVIPIVLIMVIIAVIAGYIWYRRTRTINKETTAGVRYAAVQNRGKVYADVTAKA</sequence>
<organism evidence="12 13">
    <name type="scientific">Strongylocentrotus purpuratus</name>
    <name type="common">Purple sea urchin</name>
    <dbReference type="NCBI Taxonomy" id="7668"/>
    <lineage>
        <taxon>Eukaryota</taxon>
        <taxon>Metazoa</taxon>
        <taxon>Echinodermata</taxon>
        <taxon>Eleutherozoa</taxon>
        <taxon>Echinozoa</taxon>
        <taxon>Echinoidea</taxon>
        <taxon>Euechinoidea</taxon>
        <taxon>Echinacea</taxon>
        <taxon>Camarodonta</taxon>
        <taxon>Echinidea</taxon>
        <taxon>Strongylocentrotidae</taxon>
        <taxon>Strongylocentrotus</taxon>
    </lineage>
</organism>
<dbReference type="OrthoDB" id="694479at2759"/>
<keyword evidence="4" id="KW-0677">Repeat</keyword>
<evidence type="ECO:0000256" key="4">
    <source>
        <dbReference type="ARBA" id="ARBA00022737"/>
    </source>
</evidence>
<dbReference type="RefSeq" id="XP_011673130.2">
    <property type="nucleotide sequence ID" value="XM_011674828.2"/>
</dbReference>
<dbReference type="KEGG" id="spu:100887883"/>
<proteinExistence type="predicted"/>
<feature type="domain" description="Calx-beta" evidence="11">
    <location>
        <begin position="173"/>
        <end position="273"/>
    </location>
</feature>
<dbReference type="InterPro" id="IPR038081">
    <property type="entry name" value="CalX-like_sf"/>
</dbReference>
<dbReference type="EnsemblMetazoa" id="XM_011674828">
    <property type="protein sequence ID" value="XP_011673130"/>
    <property type="gene ID" value="LOC100887883"/>
</dbReference>
<dbReference type="GO" id="GO:0016020">
    <property type="term" value="C:membrane"/>
    <property type="evidence" value="ECO:0007669"/>
    <property type="project" value="UniProtKB-SubCell"/>
</dbReference>
<dbReference type="SUPFAM" id="SSF141072">
    <property type="entry name" value="CalX-like"/>
    <property type="match status" value="1"/>
</dbReference>
<evidence type="ECO:0000313" key="12">
    <source>
        <dbReference type="EnsemblMetazoa" id="XP_011673130"/>
    </source>
</evidence>
<keyword evidence="7 9" id="KW-0472">Membrane</keyword>
<keyword evidence="6 9" id="KW-1133">Transmembrane helix</keyword>
<dbReference type="InterPro" id="IPR003644">
    <property type="entry name" value="Calx_beta"/>
</dbReference>
<dbReference type="GeneID" id="100887883"/>
<feature type="transmembrane region" description="Helical" evidence="9">
    <location>
        <begin position="350"/>
        <end position="373"/>
    </location>
</feature>
<evidence type="ECO:0000256" key="2">
    <source>
        <dbReference type="ARBA" id="ARBA00022692"/>
    </source>
</evidence>
<evidence type="ECO:0000256" key="6">
    <source>
        <dbReference type="ARBA" id="ARBA00022989"/>
    </source>
</evidence>
<protein>
    <recommendedName>
        <fullName evidence="11">Calx-beta domain-containing protein</fullName>
    </recommendedName>
</protein>
<dbReference type="InterPro" id="IPR001611">
    <property type="entry name" value="Leu-rich_rpt"/>
</dbReference>
<keyword evidence="13" id="KW-1185">Reference proteome</keyword>
<evidence type="ECO:0000256" key="3">
    <source>
        <dbReference type="ARBA" id="ARBA00022729"/>
    </source>
</evidence>
<name>A0A7M7HP62_STRPU</name>
<dbReference type="CDD" id="cd12087">
    <property type="entry name" value="TM_EGFR-like"/>
    <property type="match status" value="1"/>
</dbReference>
<dbReference type="Pfam" id="PF03160">
    <property type="entry name" value="Calx-beta"/>
    <property type="match status" value="1"/>
</dbReference>
<keyword evidence="3 10" id="KW-0732">Signal</keyword>
<evidence type="ECO:0000259" key="11">
    <source>
        <dbReference type="SMART" id="SM00237"/>
    </source>
</evidence>
<evidence type="ECO:0000256" key="7">
    <source>
        <dbReference type="ARBA" id="ARBA00023136"/>
    </source>
</evidence>
<evidence type="ECO:0000256" key="5">
    <source>
        <dbReference type="ARBA" id="ARBA00022837"/>
    </source>
</evidence>
<evidence type="ECO:0000256" key="8">
    <source>
        <dbReference type="SAM" id="MobiDB-lite"/>
    </source>
</evidence>
<dbReference type="Proteomes" id="UP000007110">
    <property type="component" value="Unassembled WGS sequence"/>
</dbReference>
<feature type="signal peptide" evidence="10">
    <location>
        <begin position="1"/>
        <end position="20"/>
    </location>
</feature>
<dbReference type="PANTHER" id="PTHR24365">
    <property type="entry name" value="TOLL-LIKE RECEPTOR"/>
    <property type="match status" value="1"/>
</dbReference>
<accession>A0A7M7HP62</accession>
<comment type="subcellular location">
    <subcellularLocation>
        <location evidence="1">Membrane</location>
        <topology evidence="1">Single-pass membrane protein</topology>
    </subcellularLocation>
</comment>
<feature type="region of interest" description="Disordered" evidence="8">
    <location>
        <begin position="304"/>
        <end position="343"/>
    </location>
</feature>
<dbReference type="Pfam" id="PF13855">
    <property type="entry name" value="LRR_8"/>
    <property type="match status" value="1"/>
</dbReference>
<dbReference type="Gene3D" id="3.80.10.10">
    <property type="entry name" value="Ribonuclease Inhibitor"/>
    <property type="match status" value="1"/>
</dbReference>
<dbReference type="Gene3D" id="2.60.40.2030">
    <property type="match status" value="1"/>
</dbReference>
<keyword evidence="5" id="KW-0106">Calcium</keyword>
<dbReference type="InParanoid" id="A0A7M7HP62"/>
<dbReference type="InterPro" id="IPR032675">
    <property type="entry name" value="LRR_dom_sf"/>
</dbReference>
<feature type="chain" id="PRO_5029833540" description="Calx-beta domain-containing protein" evidence="10">
    <location>
        <begin position="21"/>
        <end position="406"/>
    </location>
</feature>
<reference evidence="12" key="2">
    <citation type="submission" date="2021-01" db="UniProtKB">
        <authorList>
            <consortium name="EnsemblMetazoa"/>
        </authorList>
    </citation>
    <scope>IDENTIFICATION</scope>
</reference>
<evidence type="ECO:0000313" key="13">
    <source>
        <dbReference type="Proteomes" id="UP000007110"/>
    </source>
</evidence>
<evidence type="ECO:0000256" key="1">
    <source>
        <dbReference type="ARBA" id="ARBA00004167"/>
    </source>
</evidence>
<keyword evidence="2 9" id="KW-0812">Transmembrane</keyword>
<dbReference type="SUPFAM" id="SSF52058">
    <property type="entry name" value="L domain-like"/>
    <property type="match status" value="1"/>
</dbReference>
<dbReference type="SMART" id="SM00237">
    <property type="entry name" value="Calx_beta"/>
    <property type="match status" value="1"/>
</dbReference>
<dbReference type="AlphaFoldDB" id="A0A7M7HP62"/>
<evidence type="ECO:0000256" key="9">
    <source>
        <dbReference type="SAM" id="Phobius"/>
    </source>
</evidence>
<evidence type="ECO:0000256" key="10">
    <source>
        <dbReference type="SAM" id="SignalP"/>
    </source>
</evidence>
<dbReference type="PANTHER" id="PTHR24365:SF530">
    <property type="entry name" value="MSTPROX-RELATED"/>
    <property type="match status" value="1"/>
</dbReference>
<reference evidence="13" key="1">
    <citation type="submission" date="2015-02" db="EMBL/GenBank/DDBJ databases">
        <title>Genome sequencing for Strongylocentrotus purpuratus.</title>
        <authorList>
            <person name="Murali S."/>
            <person name="Liu Y."/>
            <person name="Vee V."/>
            <person name="English A."/>
            <person name="Wang M."/>
            <person name="Skinner E."/>
            <person name="Han Y."/>
            <person name="Muzny D.M."/>
            <person name="Worley K.C."/>
            <person name="Gibbs R.A."/>
        </authorList>
    </citation>
    <scope>NUCLEOTIDE SEQUENCE</scope>
</reference>
<feature type="compositionally biased region" description="Polar residues" evidence="8">
    <location>
        <begin position="304"/>
        <end position="321"/>
    </location>
</feature>